<organism evidence="6 7">
    <name type="scientific">Roseateles toxinivorans</name>
    <dbReference type="NCBI Taxonomy" id="270368"/>
    <lineage>
        <taxon>Bacteria</taxon>
        <taxon>Pseudomonadati</taxon>
        <taxon>Pseudomonadota</taxon>
        <taxon>Betaproteobacteria</taxon>
        <taxon>Burkholderiales</taxon>
        <taxon>Sphaerotilaceae</taxon>
        <taxon>Roseateles</taxon>
    </lineage>
</organism>
<evidence type="ECO:0000256" key="2">
    <source>
        <dbReference type="ARBA" id="ARBA00022676"/>
    </source>
</evidence>
<reference evidence="6 7" key="1">
    <citation type="submission" date="2019-03" db="EMBL/GenBank/DDBJ databases">
        <title>Genomic Encyclopedia of Type Strains, Phase IV (KMG-IV): sequencing the most valuable type-strain genomes for metagenomic binning, comparative biology and taxonomic classification.</title>
        <authorList>
            <person name="Goeker M."/>
        </authorList>
    </citation>
    <scope>NUCLEOTIDE SEQUENCE [LARGE SCALE GENOMIC DNA]</scope>
    <source>
        <strain evidence="6 7">DSM 16998</strain>
    </source>
</reference>
<comment type="similarity">
    <text evidence="1">Belongs to the glycosyltransferase group 1 family. Glycosyltransferase 4 subfamily.</text>
</comment>
<name>A0A4R6QPF3_9BURK</name>
<dbReference type="GO" id="GO:0016757">
    <property type="term" value="F:glycosyltransferase activity"/>
    <property type="evidence" value="ECO:0007669"/>
    <property type="project" value="UniProtKB-KW"/>
</dbReference>
<evidence type="ECO:0000256" key="3">
    <source>
        <dbReference type="ARBA" id="ARBA00022679"/>
    </source>
</evidence>
<protein>
    <submittedName>
        <fullName evidence="6">Glycosyltransferase involved in cell wall biosynthesis</fullName>
    </submittedName>
</protein>
<evidence type="ECO:0000259" key="5">
    <source>
        <dbReference type="Pfam" id="PF13439"/>
    </source>
</evidence>
<evidence type="ECO:0000313" key="7">
    <source>
        <dbReference type="Proteomes" id="UP000295361"/>
    </source>
</evidence>
<dbReference type="RefSeq" id="WP_133701281.1">
    <property type="nucleotide sequence ID" value="NZ_SNXS01000003.1"/>
</dbReference>
<evidence type="ECO:0000313" key="6">
    <source>
        <dbReference type="EMBL" id="TDP71508.1"/>
    </source>
</evidence>
<dbReference type="AlphaFoldDB" id="A0A4R6QPF3"/>
<dbReference type="InterPro" id="IPR028098">
    <property type="entry name" value="Glyco_trans_4-like_N"/>
</dbReference>
<dbReference type="InterPro" id="IPR001296">
    <property type="entry name" value="Glyco_trans_1"/>
</dbReference>
<evidence type="ECO:0000259" key="4">
    <source>
        <dbReference type="Pfam" id="PF00534"/>
    </source>
</evidence>
<keyword evidence="3 6" id="KW-0808">Transferase</keyword>
<dbReference type="SUPFAM" id="SSF53756">
    <property type="entry name" value="UDP-Glycosyltransferase/glycogen phosphorylase"/>
    <property type="match status" value="1"/>
</dbReference>
<dbReference type="OrthoDB" id="9775208at2"/>
<dbReference type="Proteomes" id="UP000295361">
    <property type="component" value="Unassembled WGS sequence"/>
</dbReference>
<proteinExistence type="inferred from homology"/>
<keyword evidence="2" id="KW-0328">Glycosyltransferase</keyword>
<dbReference type="InParanoid" id="A0A4R6QPF3"/>
<accession>A0A4R6QPF3</accession>
<gene>
    <name evidence="6" type="ORF">DES47_103489</name>
</gene>
<dbReference type="PANTHER" id="PTHR12526:SF640">
    <property type="entry name" value="COLANIC ACID BIOSYNTHESIS GLYCOSYLTRANSFERASE WCAL-RELATED"/>
    <property type="match status" value="1"/>
</dbReference>
<dbReference type="Pfam" id="PF00534">
    <property type="entry name" value="Glycos_transf_1"/>
    <property type="match status" value="1"/>
</dbReference>
<dbReference type="EMBL" id="SNXS01000003">
    <property type="protein sequence ID" value="TDP71508.1"/>
    <property type="molecule type" value="Genomic_DNA"/>
</dbReference>
<sequence length="385" mass="43701">MDMKAGPEVARKLRVMHVIHTMAYGGVETAVLNWLRSLDRSQFEVHLVCFANPGETEKPFVEAAERLGFKVGKIPWNRRKPVWRAARLLAQMVRDKQVDIVHAHNCYADLVTVVAARMAPVKTITTAYVWFDFDWKRNLLQWIDAQAMRWFDRVTAHCENTRDETLKRGFRAEDISTLICGFETHRLELEPQRRRQLRADQGAGDEDTVLINVARFYPEKAHVFLLESFALLLEQRPDTWLWLAGVGPLEDEIREAVERLRIAHRVRLLGFVVNLPELLALADIQVHPAHIEGVPLAICEGMAAGLPIVASQVGGLPEILDHGRNGVLVPGLQQAQFAAAVQALMDEPQRARDYGARARHFIENDYSLQTAVRRVEATYRELAAC</sequence>
<feature type="domain" description="Glycosyl transferase family 1" evidence="4">
    <location>
        <begin position="195"/>
        <end position="360"/>
    </location>
</feature>
<keyword evidence="7" id="KW-1185">Reference proteome</keyword>
<dbReference type="Pfam" id="PF13439">
    <property type="entry name" value="Glyco_transf_4"/>
    <property type="match status" value="1"/>
</dbReference>
<dbReference type="Gene3D" id="3.40.50.2000">
    <property type="entry name" value="Glycogen Phosphorylase B"/>
    <property type="match status" value="2"/>
</dbReference>
<dbReference type="PANTHER" id="PTHR12526">
    <property type="entry name" value="GLYCOSYLTRANSFERASE"/>
    <property type="match status" value="1"/>
</dbReference>
<evidence type="ECO:0000256" key="1">
    <source>
        <dbReference type="ARBA" id="ARBA00009481"/>
    </source>
</evidence>
<feature type="domain" description="Glycosyltransferase subfamily 4-like N-terminal" evidence="5">
    <location>
        <begin position="24"/>
        <end position="185"/>
    </location>
</feature>
<comment type="caution">
    <text evidence="6">The sequence shown here is derived from an EMBL/GenBank/DDBJ whole genome shotgun (WGS) entry which is preliminary data.</text>
</comment>